<keyword evidence="2" id="KW-1185">Reference proteome</keyword>
<name>A0A8H7WCU5_9HELO</name>
<reference evidence="1" key="1">
    <citation type="submission" date="2021-02" db="EMBL/GenBank/DDBJ databases">
        <title>Genome sequence Cadophora malorum strain M34.</title>
        <authorList>
            <person name="Stefanovic E."/>
            <person name="Vu D."/>
            <person name="Scully C."/>
            <person name="Dijksterhuis J."/>
            <person name="Roader J."/>
            <person name="Houbraken J."/>
        </authorList>
    </citation>
    <scope>NUCLEOTIDE SEQUENCE</scope>
    <source>
        <strain evidence="1">M34</strain>
    </source>
</reference>
<dbReference type="AlphaFoldDB" id="A0A8H7WCU5"/>
<evidence type="ECO:0000313" key="2">
    <source>
        <dbReference type="Proteomes" id="UP000664132"/>
    </source>
</evidence>
<dbReference type="OrthoDB" id="3524059at2759"/>
<evidence type="ECO:0000313" key="1">
    <source>
        <dbReference type="EMBL" id="KAG4422427.1"/>
    </source>
</evidence>
<proteinExistence type="predicted"/>
<sequence>MDPSHARKQWQETEEGICGTPGMLAILEKFSISEVSMCLARFSCWQNGPDRAEKQAKVTELLPYLLSSSYPDASSQSSIQRPFRESYGPLRLGCTSTFVETAIHNGSPVEIKSQSDCPRERSKSNLSSLNYTIPQKHSVYFVSPFNPLMLLR</sequence>
<comment type="caution">
    <text evidence="1">The sequence shown here is derived from an EMBL/GenBank/DDBJ whole genome shotgun (WGS) entry which is preliminary data.</text>
</comment>
<protein>
    <submittedName>
        <fullName evidence="1">Uncharacterized protein</fullName>
    </submittedName>
</protein>
<organism evidence="1 2">
    <name type="scientific">Cadophora malorum</name>
    <dbReference type="NCBI Taxonomy" id="108018"/>
    <lineage>
        <taxon>Eukaryota</taxon>
        <taxon>Fungi</taxon>
        <taxon>Dikarya</taxon>
        <taxon>Ascomycota</taxon>
        <taxon>Pezizomycotina</taxon>
        <taxon>Leotiomycetes</taxon>
        <taxon>Helotiales</taxon>
        <taxon>Ploettnerulaceae</taxon>
        <taxon>Cadophora</taxon>
    </lineage>
</organism>
<dbReference type="EMBL" id="JAFJYH010000049">
    <property type="protein sequence ID" value="KAG4422427.1"/>
    <property type="molecule type" value="Genomic_DNA"/>
</dbReference>
<dbReference type="Proteomes" id="UP000664132">
    <property type="component" value="Unassembled WGS sequence"/>
</dbReference>
<gene>
    <name evidence="1" type="ORF">IFR04_004451</name>
</gene>
<accession>A0A8H7WCU5</accession>